<proteinExistence type="inferred from homology"/>
<keyword evidence="5 6" id="KW-0539">Nucleus</keyword>
<dbReference type="FunCoup" id="A0A401GAE1">
    <property type="interactions" value="187"/>
</dbReference>
<organism evidence="9 10">
    <name type="scientific">Sparassis crispa</name>
    <dbReference type="NCBI Taxonomy" id="139825"/>
    <lineage>
        <taxon>Eukaryota</taxon>
        <taxon>Fungi</taxon>
        <taxon>Dikarya</taxon>
        <taxon>Basidiomycota</taxon>
        <taxon>Agaricomycotina</taxon>
        <taxon>Agaricomycetes</taxon>
        <taxon>Polyporales</taxon>
        <taxon>Sparassidaceae</taxon>
        <taxon>Sparassis</taxon>
    </lineage>
</organism>
<comment type="subunit">
    <text evidence="6">Component of the GINS complex.</text>
</comment>
<evidence type="ECO:0000256" key="2">
    <source>
        <dbReference type="ARBA" id="ARBA00006343"/>
    </source>
</evidence>
<dbReference type="GeneID" id="38776073"/>
<evidence type="ECO:0000256" key="6">
    <source>
        <dbReference type="RuleBase" id="RU367161"/>
    </source>
</evidence>
<evidence type="ECO:0000256" key="3">
    <source>
        <dbReference type="ARBA" id="ARBA00015140"/>
    </source>
</evidence>
<name>A0A401GAE1_9APHY</name>
<reference evidence="9 10" key="1">
    <citation type="journal article" date="2018" name="Sci. Rep.">
        <title>Genome sequence of the cauliflower mushroom Sparassis crispa (Hanabiratake) and its association with beneficial usage.</title>
        <authorList>
            <person name="Kiyama R."/>
            <person name="Furutani Y."/>
            <person name="Kawaguchi K."/>
            <person name="Nakanishi T."/>
        </authorList>
    </citation>
    <scope>NUCLEOTIDE SEQUENCE [LARGE SCALE GENOMIC DNA]</scope>
</reference>
<dbReference type="InterPro" id="IPR021151">
    <property type="entry name" value="GINS_A"/>
</dbReference>
<evidence type="ECO:0000256" key="5">
    <source>
        <dbReference type="ARBA" id="ARBA00023242"/>
    </source>
</evidence>
<dbReference type="PANTHER" id="PTHR22768:SF0">
    <property type="entry name" value="DNA REPLICATION COMPLEX GINS PROTEIN PSF3"/>
    <property type="match status" value="1"/>
</dbReference>
<evidence type="ECO:0000256" key="4">
    <source>
        <dbReference type="ARBA" id="ARBA00022705"/>
    </source>
</evidence>
<comment type="function">
    <text evidence="6">The GINS complex plays an essential role in the initiation of DNA replication.</text>
</comment>
<sequence>MDDDYYSVESILAENQKVQCTFKVDIPDMGHLDGGNERDIKALSKAQIPMWMAYILIYSDHADFTIPPPFSSRVRNALKAEPCSVRLASLVGQAGMWYGFGRMIMRLLDDMSAQEISNVLVKTFQARLSEIVDQAQHFASIHAAAAASEGSGAIRIGGDTVTIGFREGLDVTERELFVLAQESARRMKRWYESSEKGRR</sequence>
<dbReference type="InterPro" id="IPR038437">
    <property type="entry name" value="GINS_Psf3_sf"/>
</dbReference>
<comment type="similarity">
    <text evidence="2 6">Belongs to the GINS3/PSF3 family.</text>
</comment>
<dbReference type="EMBL" id="BFAD01000002">
    <property type="protein sequence ID" value="GBE79156.1"/>
    <property type="molecule type" value="Genomic_DNA"/>
</dbReference>
<dbReference type="GO" id="GO:1902975">
    <property type="term" value="P:mitotic DNA replication initiation"/>
    <property type="evidence" value="ECO:0007669"/>
    <property type="project" value="TreeGrafter"/>
</dbReference>
<keyword evidence="4 6" id="KW-0235">DNA replication</keyword>
<dbReference type="InParanoid" id="A0A401GAE1"/>
<feature type="domain" description="GINS subunit" evidence="7">
    <location>
        <begin position="71"/>
        <end position="191"/>
    </location>
</feature>
<comment type="caution">
    <text evidence="9">The sequence shown here is derived from an EMBL/GenBank/DDBJ whole genome shotgun (WGS) entry which is preliminary data.</text>
</comment>
<dbReference type="InterPro" id="IPR055221">
    <property type="entry name" value="PSF3_N"/>
</dbReference>
<dbReference type="STRING" id="139825.A0A401GAE1"/>
<gene>
    <name evidence="9" type="ORF">SCP_0203530</name>
</gene>
<accession>A0A401GAE1</accession>
<dbReference type="Pfam" id="PF05916">
    <property type="entry name" value="Sld5"/>
    <property type="match status" value="1"/>
</dbReference>
<keyword evidence="10" id="KW-1185">Reference proteome</keyword>
<dbReference type="CDD" id="cd11713">
    <property type="entry name" value="GINS_A_psf3"/>
    <property type="match status" value="1"/>
</dbReference>
<protein>
    <recommendedName>
        <fullName evidence="3 6">DNA replication complex GINS protein PSF3</fullName>
    </recommendedName>
</protein>
<feature type="domain" description="DNA replication complex GINS protein PSF3 N-terminal" evidence="8">
    <location>
        <begin position="6"/>
        <end position="57"/>
    </location>
</feature>
<evidence type="ECO:0000259" key="7">
    <source>
        <dbReference type="Pfam" id="PF05916"/>
    </source>
</evidence>
<dbReference type="InterPro" id="IPR010492">
    <property type="entry name" value="GINS_Psf3"/>
</dbReference>
<dbReference type="GO" id="GO:0000811">
    <property type="term" value="C:GINS complex"/>
    <property type="evidence" value="ECO:0007669"/>
    <property type="project" value="UniProtKB-UniRule"/>
</dbReference>
<evidence type="ECO:0000313" key="10">
    <source>
        <dbReference type="Proteomes" id="UP000287166"/>
    </source>
</evidence>
<dbReference type="Proteomes" id="UP000287166">
    <property type="component" value="Unassembled WGS sequence"/>
</dbReference>
<evidence type="ECO:0000259" key="8">
    <source>
        <dbReference type="Pfam" id="PF22466"/>
    </source>
</evidence>
<evidence type="ECO:0000256" key="1">
    <source>
        <dbReference type="ARBA" id="ARBA00004123"/>
    </source>
</evidence>
<dbReference type="CDD" id="cd21693">
    <property type="entry name" value="GINS_B_Psf3"/>
    <property type="match status" value="1"/>
</dbReference>
<dbReference type="Gene3D" id="1.20.58.2050">
    <property type="match status" value="1"/>
</dbReference>
<dbReference type="InterPro" id="IPR036224">
    <property type="entry name" value="GINS_bundle-like_dom_sf"/>
</dbReference>
<dbReference type="RefSeq" id="XP_027610069.1">
    <property type="nucleotide sequence ID" value="XM_027754268.1"/>
</dbReference>
<evidence type="ECO:0000313" key="9">
    <source>
        <dbReference type="EMBL" id="GBE79156.1"/>
    </source>
</evidence>
<dbReference type="SUPFAM" id="SSF158573">
    <property type="entry name" value="GINS helical bundle-like"/>
    <property type="match status" value="1"/>
</dbReference>
<comment type="subcellular location">
    <subcellularLocation>
        <location evidence="1 6">Nucleus</location>
    </subcellularLocation>
</comment>
<dbReference type="OrthoDB" id="10251744at2759"/>
<dbReference type="Pfam" id="PF22466">
    <property type="entry name" value="PSF3_N"/>
    <property type="match status" value="1"/>
</dbReference>
<dbReference type="SUPFAM" id="SSF160059">
    <property type="entry name" value="PriA/YqbF domain"/>
    <property type="match status" value="1"/>
</dbReference>
<dbReference type="PANTHER" id="PTHR22768">
    <property type="entry name" value="DNA REPLICATION COMPLEX GINS PROTEIN PSF3"/>
    <property type="match status" value="1"/>
</dbReference>
<dbReference type="AlphaFoldDB" id="A0A401GAE1"/>